<accession>A0A3N1P0E5</accession>
<comment type="caution">
    <text evidence="4">The sequence shown here is derived from an EMBL/GenBank/DDBJ whole genome shotgun (WGS) entry which is preliminary data.</text>
</comment>
<dbReference type="Gene3D" id="3.40.50.360">
    <property type="match status" value="1"/>
</dbReference>
<dbReference type="SUPFAM" id="SSF52218">
    <property type="entry name" value="Flavoproteins"/>
    <property type="match status" value="1"/>
</dbReference>
<evidence type="ECO:0000256" key="1">
    <source>
        <dbReference type="ARBA" id="ARBA00001917"/>
    </source>
</evidence>
<proteinExistence type="predicted"/>
<dbReference type="Pfam" id="PF03358">
    <property type="entry name" value="FMN_red"/>
    <property type="match status" value="1"/>
</dbReference>
<comment type="cofactor">
    <cofactor evidence="1">
        <name>FMN</name>
        <dbReference type="ChEBI" id="CHEBI:58210"/>
    </cofactor>
</comment>
<keyword evidence="2" id="KW-0288">FMN</keyword>
<dbReference type="AlphaFoldDB" id="A0A3N1P0E5"/>
<keyword evidence="2" id="KW-0285">Flavoprotein</keyword>
<evidence type="ECO:0000313" key="5">
    <source>
        <dbReference type="Proteomes" id="UP000268033"/>
    </source>
</evidence>
<dbReference type="GO" id="GO:0005829">
    <property type="term" value="C:cytosol"/>
    <property type="evidence" value="ECO:0007669"/>
    <property type="project" value="TreeGrafter"/>
</dbReference>
<dbReference type="EMBL" id="RJUL01000011">
    <property type="protein sequence ID" value="ROQ21925.1"/>
    <property type="molecule type" value="Genomic_DNA"/>
</dbReference>
<sequence>MKPLNILGIAGSLRSQSYSHAVLASLADMLPAGSTFKLLDIGALPYYNQDLEAGQLPDSVKQARALAANADAVLLAVPEYNHGVPGVLKNSLDWLSRPFKASPMAGKPVFFVTQSEGGLGGVRAQYQLRETLSSMLCVLPPMPEMAITFVHQKVKDGKLSDDATLSFIGAQLNGFLAGL</sequence>
<reference evidence="4 5" key="1">
    <citation type="submission" date="2018-11" db="EMBL/GenBank/DDBJ databases">
        <title>Genomic Encyclopedia of Type Strains, Phase IV (KMG-IV): sequencing the most valuable type-strain genomes for metagenomic binning, comparative biology and taxonomic classification.</title>
        <authorList>
            <person name="Goeker M."/>
        </authorList>
    </citation>
    <scope>NUCLEOTIDE SEQUENCE [LARGE SCALE GENOMIC DNA]</scope>
    <source>
        <strain evidence="4 5">DSM 21945</strain>
    </source>
</reference>
<keyword evidence="5" id="KW-1185">Reference proteome</keyword>
<gene>
    <name evidence="4" type="ORF">EDC28_11127</name>
</gene>
<dbReference type="InterPro" id="IPR005025">
    <property type="entry name" value="FMN_Rdtase-like_dom"/>
</dbReference>
<dbReference type="GO" id="GO:0010181">
    <property type="term" value="F:FMN binding"/>
    <property type="evidence" value="ECO:0007669"/>
    <property type="project" value="TreeGrafter"/>
</dbReference>
<dbReference type="STRING" id="584787.GCA_001247655_03506"/>
<dbReference type="RefSeq" id="WP_123422438.1">
    <property type="nucleotide sequence ID" value="NZ_RJUL01000011.1"/>
</dbReference>
<dbReference type="InterPro" id="IPR029039">
    <property type="entry name" value="Flavoprotein-like_sf"/>
</dbReference>
<dbReference type="PANTHER" id="PTHR30543">
    <property type="entry name" value="CHROMATE REDUCTASE"/>
    <property type="match status" value="1"/>
</dbReference>
<name>A0A3N1P0E5_9GAMM</name>
<evidence type="ECO:0000313" key="4">
    <source>
        <dbReference type="EMBL" id="ROQ21925.1"/>
    </source>
</evidence>
<dbReference type="Proteomes" id="UP000268033">
    <property type="component" value="Unassembled WGS sequence"/>
</dbReference>
<evidence type="ECO:0000256" key="2">
    <source>
        <dbReference type="ARBA" id="ARBA00022643"/>
    </source>
</evidence>
<dbReference type="PANTHER" id="PTHR30543:SF21">
    <property type="entry name" value="NAD(P)H-DEPENDENT FMN REDUCTASE LOT6"/>
    <property type="match status" value="1"/>
</dbReference>
<protein>
    <submittedName>
        <fullName evidence="4">Chromate reductase</fullName>
    </submittedName>
</protein>
<dbReference type="GO" id="GO:0016491">
    <property type="term" value="F:oxidoreductase activity"/>
    <property type="evidence" value="ECO:0007669"/>
    <property type="project" value="InterPro"/>
</dbReference>
<organism evidence="4 5">
    <name type="scientific">Gallaecimonas pentaromativorans</name>
    <dbReference type="NCBI Taxonomy" id="584787"/>
    <lineage>
        <taxon>Bacteria</taxon>
        <taxon>Pseudomonadati</taxon>
        <taxon>Pseudomonadota</taxon>
        <taxon>Gammaproteobacteria</taxon>
        <taxon>Enterobacterales</taxon>
        <taxon>Gallaecimonadaceae</taxon>
        <taxon>Gallaecimonas</taxon>
    </lineage>
</organism>
<feature type="domain" description="NADPH-dependent FMN reductase-like" evidence="3">
    <location>
        <begin position="5"/>
        <end position="149"/>
    </location>
</feature>
<evidence type="ECO:0000259" key="3">
    <source>
        <dbReference type="Pfam" id="PF03358"/>
    </source>
</evidence>
<dbReference type="InterPro" id="IPR050712">
    <property type="entry name" value="NAD(P)H-dep_reductase"/>
</dbReference>